<dbReference type="InterPro" id="IPR002035">
    <property type="entry name" value="VWF_A"/>
</dbReference>
<sequence>MGLRIFEIEFDNPTKTFLAGQNLVGKVVVEVDQIEMKVQELVLRLWGKAEVSWVDPKKHKQPKTSRPKTSATPEIRISHSRDHATKGNDDLTIPPGRNAYPFQILLPTGIPSSFEGEHGHVKYFLEATIKRPSGQYDHNCKSQIYVKGILDLNSDPQAQIDKPEMSHEELLCCLCCKNGPVGFNFGILGNAGVLPGDEMQFLADIYNMSNAREVYIKLKLIQITTYHVDHVYKVERKELLKLKGPSVTRGGAGTWAGESVHIPEGLPPSRLAGRCSLISVDYSLEITVETHNKKQITAQLPIIVGSGRGGGSSTVKYRMDHVEISESFSSSTEDEDMEEDDDDEEGSSCGSLEIESQDEMFIKSFQNVVESGLIYGGPPLGRNNINGKCKKRVNEIIETYEENKRRNASDDERSLLHRLPVPLKSVKIEAALVHVVAQVQVTQIYRNEENFPIQVVYFFPVDSNGAVTHFQAEIEGRVVKGIVKAKGKEENTQCSSTKDDEIDLVGEEETPDIFKVSIGRLKPGQEVKVVVGYVTEAKNDADTHTVRFFLPTAITPRCLPTAKIPCCNSFSQRSKGSIIMPELQMTEESVAPLSIKVIASMQGKIKSVESPSHKIVVEHKGEILQKPMWYKSIATLEGLTTEMDRDFVLFIKPEESIKARLYAETLPNGSSAVMSYFVPSFKLDEQKMELIIVVDRSESMSGRNIEIVKKVLKLLLQSLPADCYFNVVGFGNHHHFMFKGGSKRCNDQTLKDAINYANKIQSDMGGTELVAPLQNIYNESMISGYFRQVLIISDGAVCDANTIIGLVRMNAHIGRTLTLGVGSAPSHHLLEGIAKAGNGTCAFIDSDANIHKQTLAQLKNALQPSLTNIKIEWEGVQQPIFQEKTLDGYNKNINSQNTLTSHDKISPIFDGTQVLIFGVFEAEKPLGAKIMADSPDGTLTLGMKLSAENDLGATKMLHRLAVIKSVRELELEECVTQFLSRPRREPELTRIKEAILRVAIADGISSKYTSFTSPDGKSSNYEDNMCNRMHKVPLQYPFAYSVMKDGRDNQKCCAKIGMRQERPKLLLAHGSAQHFPLNGTSKRPRKTSASTGKVGKIKRKPSPLKKVRRERNTIHTDIEPMDTTTMEDVNVYGLDLLQRIISCQNSEGYFSLNPVFASLISLELALLKQDAESNEWDARAWATTLAIIFFKTKLAPFESIWECVAIKSQKWILQNQLNSTDAMNSRAEELLK</sequence>
<dbReference type="SMART" id="SM01017">
    <property type="entry name" value="Arrestin_C"/>
    <property type="match status" value="1"/>
</dbReference>
<dbReference type="Pfam" id="PF08487">
    <property type="entry name" value="VIT"/>
    <property type="match status" value="1"/>
</dbReference>
<dbReference type="PROSITE" id="PS51468">
    <property type="entry name" value="VIT"/>
    <property type="match status" value="1"/>
</dbReference>
<dbReference type="InterPro" id="IPR014756">
    <property type="entry name" value="Ig_E-set"/>
</dbReference>
<evidence type="ECO:0000313" key="5">
    <source>
        <dbReference type="EMBL" id="OXA58709.1"/>
    </source>
</evidence>
<dbReference type="InterPro" id="IPR036465">
    <property type="entry name" value="vWFA_dom_sf"/>
</dbReference>
<dbReference type="PANTHER" id="PTHR45737">
    <property type="entry name" value="VON WILLEBRAND FACTOR A DOMAIN-CONTAINING PROTEIN 5A"/>
    <property type="match status" value="1"/>
</dbReference>
<organism evidence="5 6">
    <name type="scientific">Folsomia candida</name>
    <name type="common">Springtail</name>
    <dbReference type="NCBI Taxonomy" id="158441"/>
    <lineage>
        <taxon>Eukaryota</taxon>
        <taxon>Metazoa</taxon>
        <taxon>Ecdysozoa</taxon>
        <taxon>Arthropoda</taxon>
        <taxon>Hexapoda</taxon>
        <taxon>Collembola</taxon>
        <taxon>Entomobryomorpha</taxon>
        <taxon>Isotomoidea</taxon>
        <taxon>Isotomidae</taxon>
        <taxon>Proisotominae</taxon>
        <taxon>Folsomia</taxon>
    </lineage>
</organism>
<dbReference type="InterPro" id="IPR011022">
    <property type="entry name" value="Arrestin_C-like"/>
</dbReference>
<dbReference type="SMART" id="SM00609">
    <property type="entry name" value="VIT"/>
    <property type="match status" value="1"/>
</dbReference>
<dbReference type="EMBL" id="LNIX01000003">
    <property type="protein sequence ID" value="OXA58709.1"/>
    <property type="molecule type" value="Genomic_DNA"/>
</dbReference>
<dbReference type="Gene3D" id="3.40.50.410">
    <property type="entry name" value="von Willebrand factor, type A domain"/>
    <property type="match status" value="1"/>
</dbReference>
<dbReference type="SMART" id="SM00327">
    <property type="entry name" value="VWA"/>
    <property type="match status" value="1"/>
</dbReference>
<feature type="region of interest" description="Disordered" evidence="2">
    <location>
        <begin position="323"/>
        <end position="350"/>
    </location>
</feature>
<dbReference type="Pfam" id="PF02752">
    <property type="entry name" value="Arrestin_C"/>
    <property type="match status" value="1"/>
</dbReference>
<dbReference type="AlphaFoldDB" id="A0A226EML8"/>
<evidence type="ECO:0000256" key="1">
    <source>
        <dbReference type="ARBA" id="ARBA00005298"/>
    </source>
</evidence>
<protein>
    <submittedName>
        <fullName evidence="5">von Willebrand factor A domain-containing protein 5A</fullName>
    </submittedName>
</protein>
<dbReference type="GO" id="GO:0032991">
    <property type="term" value="C:protein-containing complex"/>
    <property type="evidence" value="ECO:0007669"/>
    <property type="project" value="UniProtKB-ARBA"/>
</dbReference>
<dbReference type="Proteomes" id="UP000198287">
    <property type="component" value="Unassembled WGS sequence"/>
</dbReference>
<dbReference type="Gene3D" id="2.60.40.640">
    <property type="match status" value="2"/>
</dbReference>
<feature type="compositionally biased region" description="Basic residues" evidence="2">
    <location>
        <begin position="1095"/>
        <end position="1106"/>
    </location>
</feature>
<dbReference type="InterPro" id="IPR011021">
    <property type="entry name" value="Arrestin-like_N"/>
</dbReference>
<feature type="domain" description="VIT" evidence="4">
    <location>
        <begin position="407"/>
        <end position="535"/>
    </location>
</feature>
<dbReference type="Pfam" id="PF00339">
    <property type="entry name" value="Arrestin_N"/>
    <property type="match status" value="1"/>
</dbReference>
<dbReference type="InterPro" id="IPR014752">
    <property type="entry name" value="Arrestin-like_C"/>
</dbReference>
<dbReference type="InterPro" id="IPR013694">
    <property type="entry name" value="VIT"/>
</dbReference>
<dbReference type="SUPFAM" id="SSF81296">
    <property type="entry name" value="E set domains"/>
    <property type="match status" value="2"/>
</dbReference>
<comment type="similarity">
    <text evidence="1">Belongs to the arrestin family.</text>
</comment>
<evidence type="ECO:0000256" key="2">
    <source>
        <dbReference type="SAM" id="MobiDB-lite"/>
    </source>
</evidence>
<comment type="caution">
    <text evidence="5">The sequence shown here is derived from an EMBL/GenBank/DDBJ whole genome shotgun (WGS) entry which is preliminary data.</text>
</comment>
<feature type="compositionally biased region" description="Acidic residues" evidence="2">
    <location>
        <begin position="332"/>
        <end position="346"/>
    </location>
</feature>
<dbReference type="PANTHER" id="PTHR45737:SF6">
    <property type="entry name" value="VON WILLEBRAND FACTOR A DOMAIN-CONTAINING PROTEIN 5A"/>
    <property type="match status" value="1"/>
</dbReference>
<dbReference type="PROSITE" id="PS50234">
    <property type="entry name" value="VWFA"/>
    <property type="match status" value="1"/>
</dbReference>
<evidence type="ECO:0000259" key="4">
    <source>
        <dbReference type="PROSITE" id="PS51468"/>
    </source>
</evidence>
<dbReference type="Pfam" id="PF13768">
    <property type="entry name" value="VWA_3"/>
    <property type="match status" value="1"/>
</dbReference>
<dbReference type="OrthoDB" id="2333384at2759"/>
<feature type="domain" description="VWFA" evidence="3">
    <location>
        <begin position="689"/>
        <end position="862"/>
    </location>
</feature>
<evidence type="ECO:0000313" key="6">
    <source>
        <dbReference type="Proteomes" id="UP000198287"/>
    </source>
</evidence>
<dbReference type="SUPFAM" id="SSF53300">
    <property type="entry name" value="vWA-like"/>
    <property type="match status" value="1"/>
</dbReference>
<proteinExistence type="inferred from homology"/>
<accession>A0A226EML8</accession>
<dbReference type="STRING" id="158441.A0A226EML8"/>
<keyword evidence="6" id="KW-1185">Reference proteome</keyword>
<evidence type="ECO:0000259" key="3">
    <source>
        <dbReference type="PROSITE" id="PS50234"/>
    </source>
</evidence>
<gene>
    <name evidence="5" type="ORF">Fcan01_07009</name>
</gene>
<reference evidence="5 6" key="1">
    <citation type="submission" date="2015-12" db="EMBL/GenBank/DDBJ databases">
        <title>The genome of Folsomia candida.</title>
        <authorList>
            <person name="Faddeeva A."/>
            <person name="Derks M.F."/>
            <person name="Anvar Y."/>
            <person name="Smit S."/>
            <person name="Van Straalen N."/>
            <person name="Roelofs D."/>
        </authorList>
    </citation>
    <scope>NUCLEOTIDE SEQUENCE [LARGE SCALE GENOMIC DNA]</scope>
    <source>
        <strain evidence="5 6">VU population</strain>
        <tissue evidence="5">Whole body</tissue>
    </source>
</reference>
<name>A0A226EML8_FOLCA</name>
<feature type="region of interest" description="Disordered" evidence="2">
    <location>
        <begin position="1076"/>
        <end position="1106"/>
    </location>
</feature>